<feature type="compositionally biased region" description="Low complexity" evidence="1">
    <location>
        <begin position="205"/>
        <end position="219"/>
    </location>
</feature>
<feature type="region of interest" description="Disordered" evidence="1">
    <location>
        <begin position="200"/>
        <end position="219"/>
    </location>
</feature>
<evidence type="ECO:0000313" key="3">
    <source>
        <dbReference type="Proteomes" id="UP001500253"/>
    </source>
</evidence>
<comment type="caution">
    <text evidence="2">The sequence shown here is derived from an EMBL/GenBank/DDBJ whole genome shotgun (WGS) entry which is preliminary data.</text>
</comment>
<protein>
    <submittedName>
        <fullName evidence="2">Uncharacterized protein</fullName>
    </submittedName>
</protein>
<dbReference type="EMBL" id="BAAASD010000004">
    <property type="protein sequence ID" value="GAA2331237.1"/>
    <property type="molecule type" value="Genomic_DNA"/>
</dbReference>
<evidence type="ECO:0000256" key="1">
    <source>
        <dbReference type="SAM" id="MobiDB-lite"/>
    </source>
</evidence>
<organism evidence="2 3">
    <name type="scientific">Streptomyces cuspidosporus</name>
    <dbReference type="NCBI Taxonomy" id="66882"/>
    <lineage>
        <taxon>Bacteria</taxon>
        <taxon>Bacillati</taxon>
        <taxon>Actinomycetota</taxon>
        <taxon>Actinomycetes</taxon>
        <taxon>Kitasatosporales</taxon>
        <taxon>Streptomycetaceae</taxon>
        <taxon>Streptomyces</taxon>
    </lineage>
</organism>
<dbReference type="Proteomes" id="UP001500253">
    <property type="component" value="Unassembled WGS sequence"/>
</dbReference>
<gene>
    <name evidence="2" type="ORF">GCM10010246_12980</name>
</gene>
<proteinExistence type="predicted"/>
<name>A0ABN3FJ76_9ACTN</name>
<keyword evidence="3" id="KW-1185">Reference proteome</keyword>
<evidence type="ECO:0000313" key="2">
    <source>
        <dbReference type="EMBL" id="GAA2331237.1"/>
    </source>
</evidence>
<accession>A0ABN3FJ76</accession>
<sequence length="410" mass="45949">MPSNSSESELDAARIVQYVTGRRLEPYDRCPECGDYHDTSAPSNGRYDFHQGESGALEITRATSRAAERNERSWNPYLTPHPAPALRARWHLMVDSTARANAPRSKKAGRESGEFLEQVGPALAELERRGVSHAWVESACPSSPWHSPDCPYGALARAGARTAFAEPIRGGAGSICVSVLFGYDDMPAFDGEDERKKEARRQKKQQAQAGKKPVPAAKPDASRLGLVHWSFNPAFVARLESRRDDDIHQEAERMRTLFGDRLPASEILERAREVVDEMIRLAKTMTWRERLPPQPGSRMVDAGTELVDLLEAEFSLYPDLAAKLRRAHPHRTRREVFFWLTWTRSSAWHRLTRHAAIPARAPELPDGVTGIWVGCLTDHTEILYGDTTGWIRHSLTGFLPASICRRGNSL</sequence>
<reference evidence="2 3" key="1">
    <citation type="journal article" date="2019" name="Int. J. Syst. Evol. Microbiol.">
        <title>The Global Catalogue of Microorganisms (GCM) 10K type strain sequencing project: providing services to taxonomists for standard genome sequencing and annotation.</title>
        <authorList>
            <consortium name="The Broad Institute Genomics Platform"/>
            <consortium name="The Broad Institute Genome Sequencing Center for Infectious Disease"/>
            <person name="Wu L."/>
            <person name="Ma J."/>
        </authorList>
    </citation>
    <scope>NUCLEOTIDE SEQUENCE [LARGE SCALE GENOMIC DNA]</scope>
    <source>
        <strain evidence="2 3">JCM 4316</strain>
    </source>
</reference>